<proteinExistence type="predicted"/>
<keyword evidence="2" id="KW-1185">Reference proteome</keyword>
<organism evidence="1 2">
    <name type="scientific">Chaetomium globosum (strain ATCC 6205 / CBS 148.51 / DSM 1962 / NBRC 6347 / NRRL 1970)</name>
    <name type="common">Soil fungus</name>
    <dbReference type="NCBI Taxonomy" id="306901"/>
    <lineage>
        <taxon>Eukaryota</taxon>
        <taxon>Fungi</taxon>
        <taxon>Dikarya</taxon>
        <taxon>Ascomycota</taxon>
        <taxon>Pezizomycotina</taxon>
        <taxon>Sordariomycetes</taxon>
        <taxon>Sordariomycetidae</taxon>
        <taxon>Sordariales</taxon>
        <taxon>Chaetomiaceae</taxon>
        <taxon>Chaetomium</taxon>
    </lineage>
</organism>
<dbReference type="Proteomes" id="UP000001056">
    <property type="component" value="Unassembled WGS sequence"/>
</dbReference>
<evidence type="ECO:0000313" key="1">
    <source>
        <dbReference type="EMBL" id="EAQ89734.1"/>
    </source>
</evidence>
<dbReference type="GeneID" id="4391224"/>
<gene>
    <name evidence="1" type="ORF">CHGG_06353</name>
</gene>
<evidence type="ECO:0000313" key="2">
    <source>
        <dbReference type="Proteomes" id="UP000001056"/>
    </source>
</evidence>
<protein>
    <submittedName>
        <fullName evidence="1">Uncharacterized protein</fullName>
    </submittedName>
</protein>
<dbReference type="InParanoid" id="Q2H4R2"/>
<dbReference type="EMBL" id="CH408031">
    <property type="protein sequence ID" value="EAQ89734.1"/>
    <property type="molecule type" value="Genomic_DNA"/>
</dbReference>
<dbReference type="AlphaFoldDB" id="Q2H4R2"/>
<dbReference type="VEuPathDB" id="FungiDB:CHGG_06353"/>
<accession>Q2H4R2</accession>
<sequence>MQLFGSGSRRVAGVAQKFGDDGEWEKGEGKLVVEGTAAKKPTLRAVRECLSRGWQAPGLTPQCACANRAPHVQCEMAEKAAINPWVPNQVEEDRILQTHVLAVSDGCHEARSGAACSQKVCRSWQTCNRKRASLRKQPPVDFLSAGSVGRSTTLGVGSCQLRRTALNDSCRSG</sequence>
<reference evidence="2" key="1">
    <citation type="journal article" date="2015" name="Genome Announc.">
        <title>Draft genome sequence of the cellulolytic fungus Chaetomium globosum.</title>
        <authorList>
            <person name="Cuomo C.A."/>
            <person name="Untereiner W.A."/>
            <person name="Ma L.-J."/>
            <person name="Grabherr M."/>
            <person name="Birren B.W."/>
        </authorList>
    </citation>
    <scope>NUCLEOTIDE SEQUENCE [LARGE SCALE GENOMIC DNA]</scope>
    <source>
        <strain evidence="2">ATCC 6205 / CBS 148.51 / DSM 1962 / NBRC 6347 / NRRL 1970</strain>
    </source>
</reference>
<name>Q2H4R2_CHAGB</name>
<dbReference type="HOGENOM" id="CLU_1547366_0_0_1"/>
<dbReference type="RefSeq" id="XP_001222448.1">
    <property type="nucleotide sequence ID" value="XM_001222447.1"/>
</dbReference>